<organism evidence="1 2">
    <name type="scientific">Anaerorhabdus furcosa</name>
    <dbReference type="NCBI Taxonomy" id="118967"/>
    <lineage>
        <taxon>Bacteria</taxon>
        <taxon>Bacillati</taxon>
        <taxon>Bacillota</taxon>
        <taxon>Erysipelotrichia</taxon>
        <taxon>Erysipelotrichales</taxon>
        <taxon>Erysipelotrichaceae</taxon>
        <taxon>Anaerorhabdus</taxon>
    </lineage>
</organism>
<gene>
    <name evidence="1" type="ORF">SAMN02745191_0901</name>
</gene>
<dbReference type="AlphaFoldDB" id="A0A1T4LIJ8"/>
<dbReference type="SUPFAM" id="SSF53474">
    <property type="entry name" value="alpha/beta-Hydrolases"/>
    <property type="match status" value="1"/>
</dbReference>
<proteinExistence type="predicted"/>
<sequence length="221" mass="25566">MKPANARERGNTFVCFHGFFNVKEEFKFIEDAFNGYNFIYPNLYELFDNDSEDMNIWIKNIKEQLYKIYEEVGKFTLVGYSLGGLIASICADLPFVERIVLVAPAYHYISRNEKKYPNISSLEEFELKKNNISLNKFTSVYTILLNLFEDGLKNSNARMLFFQGVAEVSVDYYHCQKLYQNLHNPNKQMICIGTAGINMLEDEESKEIIASVMSLFVAKSN</sequence>
<dbReference type="Gene3D" id="3.40.50.1820">
    <property type="entry name" value="alpha/beta hydrolase"/>
    <property type="match status" value="1"/>
</dbReference>
<dbReference type="Proteomes" id="UP000243297">
    <property type="component" value="Unassembled WGS sequence"/>
</dbReference>
<name>A0A1T4LIJ8_9FIRM</name>
<accession>A0A1T4LIJ8</accession>
<protein>
    <submittedName>
        <fullName evidence="1">Esterase/lipase</fullName>
    </submittedName>
</protein>
<dbReference type="OrthoDB" id="975949at2"/>
<evidence type="ECO:0000313" key="2">
    <source>
        <dbReference type="Proteomes" id="UP000243297"/>
    </source>
</evidence>
<dbReference type="InterPro" id="IPR029058">
    <property type="entry name" value="AB_hydrolase_fold"/>
</dbReference>
<evidence type="ECO:0000313" key="1">
    <source>
        <dbReference type="EMBL" id="SJZ54416.1"/>
    </source>
</evidence>
<dbReference type="EMBL" id="FUWY01000002">
    <property type="protein sequence ID" value="SJZ54416.1"/>
    <property type="molecule type" value="Genomic_DNA"/>
</dbReference>
<dbReference type="STRING" id="118967.SAMN02745191_0901"/>
<keyword evidence="2" id="KW-1185">Reference proteome</keyword>
<reference evidence="2" key="1">
    <citation type="submission" date="2017-02" db="EMBL/GenBank/DDBJ databases">
        <authorList>
            <person name="Varghese N."/>
            <person name="Submissions S."/>
        </authorList>
    </citation>
    <scope>NUCLEOTIDE SEQUENCE [LARGE SCALE GENOMIC DNA]</scope>
    <source>
        <strain evidence="2">ATCC 25662</strain>
    </source>
</reference>
<dbReference type="RefSeq" id="WP_078711327.1">
    <property type="nucleotide sequence ID" value="NZ_FUWY01000002.1"/>
</dbReference>